<gene>
    <name evidence="3" type="ORF">D0Z07_4621</name>
</gene>
<keyword evidence="4" id="KW-1185">Reference proteome</keyword>
<dbReference type="PANTHER" id="PTHR24148">
    <property type="entry name" value="ANKYRIN REPEAT DOMAIN-CONTAINING PROTEIN 39 HOMOLOG-RELATED"/>
    <property type="match status" value="1"/>
</dbReference>
<dbReference type="Proteomes" id="UP000785200">
    <property type="component" value="Unassembled WGS sequence"/>
</dbReference>
<proteinExistence type="predicted"/>
<evidence type="ECO:0000313" key="3">
    <source>
        <dbReference type="EMBL" id="KAG0648667.1"/>
    </source>
</evidence>
<dbReference type="InterPro" id="IPR052895">
    <property type="entry name" value="HetReg/Transcr_Mod"/>
</dbReference>
<evidence type="ECO:0000256" key="1">
    <source>
        <dbReference type="SAM" id="MobiDB-lite"/>
    </source>
</evidence>
<dbReference type="PANTHER" id="PTHR24148:SF64">
    <property type="entry name" value="HETEROKARYON INCOMPATIBILITY DOMAIN-CONTAINING PROTEIN"/>
    <property type="match status" value="1"/>
</dbReference>
<feature type="domain" description="Heterokaryon incompatibility" evidence="2">
    <location>
        <begin position="57"/>
        <end position="205"/>
    </location>
</feature>
<sequence length="654" mass="74119">MTTISGDASASETSDGIKYKPLQDTQIRLLSFLPPLAGEEEIQCSLESFTLDHPPPYIALSYTWGSQKETRKILVDGQAFEATTNLEAALMHFKVEQGFHFWVDAICINQKDDDEKKHQLRQMPIIFAKARETRVWLGREADNSDRAFNVIQSMSKLHAENSGRSNSRGSSDTVSSSETPDGGDLIALQCLLVRGYWFRVWVVQEIAVSKKVTLSCGECQIPWDSMLNAAEFMISNDRLRSIETAIRKSYQHQSLEVLRYRDKQENTLLDGMQRILSIQSVRNDKIMPYDPLERPPDSLLYLLSSHRPTQATEGRDKYFALSGLCLEDESILDQTSSINSLQDIYILAAESTTKEHGHSSLDFLDFAGWPTQIMDLPSWVPDWSYTRDRAVPLLYWQLAGQKHENMVVLNAPGPFSSSSKDSFLFCKDKSLLARGFEVDRINGVGFSRWLSKKDNPNNAEIRNPDKSPQYGLQKYIIGDEDLADVIWRTSVLNITHAGVQAPEEWGHLFYERPFCRTGLNLDHDLWYEQNENFKVYGSDLKTLAQTRRHLQLESPGRQDGVIKQETMSQLLNAFDVAKTYRRLATSEKGYICLAPSTTRCGDIIAVLFDCSVPVVLREKPEHFEFIGTCYVHGIMKGEAMGGLTSRDSVEFNLG</sequence>
<evidence type="ECO:0000259" key="2">
    <source>
        <dbReference type="Pfam" id="PF06985"/>
    </source>
</evidence>
<protein>
    <submittedName>
        <fullName evidence="3">Heterokaryon incompatibility protein</fullName>
    </submittedName>
</protein>
<evidence type="ECO:0000313" key="4">
    <source>
        <dbReference type="Proteomes" id="UP000785200"/>
    </source>
</evidence>
<reference evidence="3" key="1">
    <citation type="submission" date="2019-07" db="EMBL/GenBank/DDBJ databases">
        <title>Hyphodiscus hymeniophilus genome sequencing and assembly.</title>
        <authorList>
            <person name="Kramer G."/>
            <person name="Nodwell J."/>
        </authorList>
    </citation>
    <scope>NUCLEOTIDE SEQUENCE</scope>
    <source>
        <strain evidence="3">ATCC 34498</strain>
    </source>
</reference>
<dbReference type="AlphaFoldDB" id="A0A9P6VJ64"/>
<feature type="compositionally biased region" description="Low complexity" evidence="1">
    <location>
        <begin position="162"/>
        <end position="171"/>
    </location>
</feature>
<dbReference type="Pfam" id="PF26639">
    <property type="entry name" value="Het-6_barrel"/>
    <property type="match status" value="1"/>
</dbReference>
<dbReference type="Pfam" id="PF06985">
    <property type="entry name" value="HET"/>
    <property type="match status" value="1"/>
</dbReference>
<comment type="caution">
    <text evidence="3">The sequence shown here is derived from an EMBL/GenBank/DDBJ whole genome shotgun (WGS) entry which is preliminary data.</text>
</comment>
<dbReference type="EMBL" id="VNKQ01000009">
    <property type="protein sequence ID" value="KAG0648667.1"/>
    <property type="molecule type" value="Genomic_DNA"/>
</dbReference>
<feature type="region of interest" description="Disordered" evidence="1">
    <location>
        <begin position="159"/>
        <end position="179"/>
    </location>
</feature>
<organism evidence="3 4">
    <name type="scientific">Hyphodiscus hymeniophilus</name>
    <dbReference type="NCBI Taxonomy" id="353542"/>
    <lineage>
        <taxon>Eukaryota</taxon>
        <taxon>Fungi</taxon>
        <taxon>Dikarya</taxon>
        <taxon>Ascomycota</taxon>
        <taxon>Pezizomycotina</taxon>
        <taxon>Leotiomycetes</taxon>
        <taxon>Helotiales</taxon>
        <taxon>Hyphodiscaceae</taxon>
        <taxon>Hyphodiscus</taxon>
    </lineage>
</organism>
<dbReference type="InterPro" id="IPR010730">
    <property type="entry name" value="HET"/>
</dbReference>
<name>A0A9P6VJ64_9HELO</name>
<dbReference type="OrthoDB" id="2157530at2759"/>
<accession>A0A9P6VJ64</accession>